<dbReference type="PROSITE" id="PS01124">
    <property type="entry name" value="HTH_ARAC_FAMILY_2"/>
    <property type="match status" value="1"/>
</dbReference>
<evidence type="ECO:0000256" key="3">
    <source>
        <dbReference type="ARBA" id="ARBA00023163"/>
    </source>
</evidence>
<name>A0A840FXR3_9BURK</name>
<dbReference type="PANTHER" id="PTHR46796">
    <property type="entry name" value="HTH-TYPE TRANSCRIPTIONAL ACTIVATOR RHAS-RELATED"/>
    <property type="match status" value="1"/>
</dbReference>
<dbReference type="Proteomes" id="UP000524450">
    <property type="component" value="Unassembled WGS sequence"/>
</dbReference>
<dbReference type="RefSeq" id="WP_184641829.1">
    <property type="nucleotide sequence ID" value="NZ_JACIFZ010000009.1"/>
</dbReference>
<evidence type="ECO:0000256" key="2">
    <source>
        <dbReference type="ARBA" id="ARBA00023125"/>
    </source>
</evidence>
<evidence type="ECO:0000313" key="6">
    <source>
        <dbReference type="Proteomes" id="UP000524450"/>
    </source>
</evidence>
<proteinExistence type="predicted"/>
<gene>
    <name evidence="5" type="ORF">GGD71_005794</name>
</gene>
<comment type="caution">
    <text evidence="5">The sequence shown here is derived from an EMBL/GenBank/DDBJ whole genome shotgun (WGS) entry which is preliminary data.</text>
</comment>
<dbReference type="AlphaFoldDB" id="A0A840FXR3"/>
<evidence type="ECO:0000313" key="5">
    <source>
        <dbReference type="EMBL" id="MBB4224985.1"/>
    </source>
</evidence>
<organism evidence="5 6">
    <name type="scientific">Variovorax guangxiensis</name>
    <dbReference type="NCBI Taxonomy" id="1775474"/>
    <lineage>
        <taxon>Bacteria</taxon>
        <taxon>Pseudomonadati</taxon>
        <taxon>Pseudomonadota</taxon>
        <taxon>Betaproteobacteria</taxon>
        <taxon>Burkholderiales</taxon>
        <taxon>Comamonadaceae</taxon>
        <taxon>Variovorax</taxon>
    </lineage>
</organism>
<dbReference type="GO" id="GO:0043565">
    <property type="term" value="F:sequence-specific DNA binding"/>
    <property type="evidence" value="ECO:0007669"/>
    <property type="project" value="InterPro"/>
</dbReference>
<reference evidence="5 6" key="1">
    <citation type="submission" date="2020-08" db="EMBL/GenBank/DDBJ databases">
        <title>Genomic Encyclopedia of Type Strains, Phase IV (KMG-V): Genome sequencing to study the core and pangenomes of soil and plant-associated prokaryotes.</title>
        <authorList>
            <person name="Whitman W."/>
        </authorList>
    </citation>
    <scope>NUCLEOTIDE SEQUENCE [LARGE SCALE GENOMIC DNA]</scope>
    <source>
        <strain evidence="5 6">34/80</strain>
    </source>
</reference>
<dbReference type="SMART" id="SM00342">
    <property type="entry name" value="HTH_ARAC"/>
    <property type="match status" value="1"/>
</dbReference>
<dbReference type="Pfam" id="PF12833">
    <property type="entry name" value="HTH_18"/>
    <property type="match status" value="1"/>
</dbReference>
<dbReference type="Gene3D" id="1.10.10.60">
    <property type="entry name" value="Homeodomain-like"/>
    <property type="match status" value="1"/>
</dbReference>
<protein>
    <submittedName>
        <fullName evidence="5">AraC-like DNA-binding protein</fullName>
    </submittedName>
</protein>
<keyword evidence="1" id="KW-0805">Transcription regulation</keyword>
<dbReference type="InterPro" id="IPR018060">
    <property type="entry name" value="HTH_AraC"/>
</dbReference>
<accession>A0A840FXR3</accession>
<evidence type="ECO:0000259" key="4">
    <source>
        <dbReference type="PROSITE" id="PS01124"/>
    </source>
</evidence>
<feature type="domain" description="HTH araC/xylS-type" evidence="4">
    <location>
        <begin position="213"/>
        <end position="314"/>
    </location>
</feature>
<dbReference type="PANTHER" id="PTHR46796:SF12">
    <property type="entry name" value="HTH-TYPE DNA-BINDING TRANSCRIPTIONAL ACTIVATOR EUTR"/>
    <property type="match status" value="1"/>
</dbReference>
<dbReference type="InterPro" id="IPR050204">
    <property type="entry name" value="AraC_XylS_family_regulators"/>
</dbReference>
<dbReference type="GO" id="GO:0003700">
    <property type="term" value="F:DNA-binding transcription factor activity"/>
    <property type="evidence" value="ECO:0007669"/>
    <property type="project" value="InterPro"/>
</dbReference>
<sequence>MNRSIHHFQDVHAHAASVAHWSQLVYSQLASGALESSLQQLSSERCHAFRERINKRVVQQGEAPRDSVCFAVPISMPGTVRMQGRDADGSSLYFLRGGEEFMCHMPTGMDLLSIAFDRAFFDATLREVPFADDIARLLRQPVIKVPQQRFVECRQRLLAIFSEALVNDEMSGTPARQDELEHALLGELLRLVMDPACDRHQRSGSSTQDFIVEKCHRMAMAETMSAPSVMELCERLQVSRRTVQNSFRAVADTTPLSYLRSVRLNGVRRALMSSRAGDLTVGDAAGQWGFFHLSHFAAEYQELFGELPSQTPRAARWHDA</sequence>
<keyword evidence="3" id="KW-0804">Transcription</keyword>
<evidence type="ECO:0000256" key="1">
    <source>
        <dbReference type="ARBA" id="ARBA00023015"/>
    </source>
</evidence>
<dbReference type="EMBL" id="JACIFZ010000009">
    <property type="protein sequence ID" value="MBB4224985.1"/>
    <property type="molecule type" value="Genomic_DNA"/>
</dbReference>
<keyword evidence="2 5" id="KW-0238">DNA-binding</keyword>